<evidence type="ECO:0000313" key="2">
    <source>
        <dbReference type="EMBL" id="SEL73801.1"/>
    </source>
</evidence>
<dbReference type="Proteomes" id="UP000199120">
    <property type="component" value="Unassembled WGS sequence"/>
</dbReference>
<accession>A0A1H7SME2</accession>
<proteinExistence type="predicted"/>
<protein>
    <submittedName>
        <fullName evidence="2">Uncharacterized protein</fullName>
    </submittedName>
</protein>
<evidence type="ECO:0000256" key="1">
    <source>
        <dbReference type="SAM" id="MobiDB-lite"/>
    </source>
</evidence>
<name>A0A1H7SME2_9BURK</name>
<dbReference type="EMBL" id="FOAJ01000012">
    <property type="protein sequence ID" value="SEL73801.1"/>
    <property type="molecule type" value="Genomic_DNA"/>
</dbReference>
<reference evidence="3" key="1">
    <citation type="submission" date="2016-10" db="EMBL/GenBank/DDBJ databases">
        <authorList>
            <person name="Varghese N."/>
            <person name="Submissions S."/>
        </authorList>
    </citation>
    <scope>NUCLEOTIDE SEQUENCE [LARGE SCALE GENOMIC DNA]</scope>
    <source>
        <strain evidence="3">LMG 26416</strain>
    </source>
</reference>
<keyword evidence="3" id="KW-1185">Reference proteome</keyword>
<evidence type="ECO:0000313" key="3">
    <source>
        <dbReference type="Proteomes" id="UP000199120"/>
    </source>
</evidence>
<organism evidence="2 3">
    <name type="scientific">Paraburkholderia caballeronis</name>
    <dbReference type="NCBI Taxonomy" id="416943"/>
    <lineage>
        <taxon>Bacteria</taxon>
        <taxon>Pseudomonadati</taxon>
        <taxon>Pseudomonadota</taxon>
        <taxon>Betaproteobacteria</taxon>
        <taxon>Burkholderiales</taxon>
        <taxon>Burkholderiaceae</taxon>
        <taxon>Paraburkholderia</taxon>
    </lineage>
</organism>
<feature type="region of interest" description="Disordered" evidence="1">
    <location>
        <begin position="1"/>
        <end position="36"/>
    </location>
</feature>
<sequence length="36" mass="3753">MHPDATATSEARGITAATGDARAFGPSRMNGRFAME</sequence>
<dbReference type="AlphaFoldDB" id="A0A1H7SME2"/>
<gene>
    <name evidence="2" type="ORF">SAMN05192542_112129</name>
</gene>
<dbReference type="STRING" id="416943.SAMN05445871_0352"/>